<reference evidence="2 3" key="1">
    <citation type="submission" date="2016-06" db="EMBL/GenBank/DDBJ databases">
        <authorList>
            <person name="Kjaerup R.B."/>
            <person name="Dalgaard T.S."/>
            <person name="Juul-Madsen H.R."/>
        </authorList>
    </citation>
    <scope>NUCLEOTIDE SEQUENCE [LARGE SCALE GENOMIC DNA]</scope>
    <source>
        <strain evidence="2 3">DSM 43821</strain>
    </source>
</reference>
<dbReference type="Gene3D" id="1.10.150.240">
    <property type="entry name" value="Putative phosphatase, domain 2"/>
    <property type="match status" value="1"/>
</dbReference>
<dbReference type="GO" id="GO:0016787">
    <property type="term" value="F:hydrolase activity"/>
    <property type="evidence" value="ECO:0007669"/>
    <property type="project" value="UniProtKB-KW"/>
</dbReference>
<organism evidence="2 3">
    <name type="scientific">Micromonospora purpureochromogenes</name>
    <dbReference type="NCBI Taxonomy" id="47872"/>
    <lineage>
        <taxon>Bacteria</taxon>
        <taxon>Bacillati</taxon>
        <taxon>Actinomycetota</taxon>
        <taxon>Actinomycetes</taxon>
        <taxon>Micromonosporales</taxon>
        <taxon>Micromonosporaceae</taxon>
        <taxon>Micromonospora</taxon>
    </lineage>
</organism>
<dbReference type="NCBIfam" id="TIGR01509">
    <property type="entry name" value="HAD-SF-IA-v3"/>
    <property type="match status" value="1"/>
</dbReference>
<dbReference type="Pfam" id="PF00702">
    <property type="entry name" value="Hydrolase"/>
    <property type="match status" value="1"/>
</dbReference>
<dbReference type="PANTHER" id="PTHR47829:SF1">
    <property type="entry name" value="HAD FAMILY PHOSPHATASE"/>
    <property type="match status" value="1"/>
</dbReference>
<sequence>MSTANQVDAVVFDYGGVLTGPVRDSIAAWLQADGIDPASFSRTLKAWLSRDAPDGTPVHRLETGALGVDEFDALLAAELTTRDGRAVDPVGVLARLFAGMRPDPAMFDLARQLRDAGVRVGLLSNSWGNTYPREQIDGLFDPVVISGEVGLRKPLAPIYAFTLQRLGLPPDRVLFVDDAEPNVLGARAVGMRALLHTDAESTRAAIAELLPAAGTGLPRPRPGADLPHPAPIEELTP</sequence>
<feature type="region of interest" description="Disordered" evidence="1">
    <location>
        <begin position="215"/>
        <end position="237"/>
    </location>
</feature>
<dbReference type="SFLD" id="SFLDS00003">
    <property type="entry name" value="Haloacid_Dehalogenase"/>
    <property type="match status" value="1"/>
</dbReference>
<dbReference type="Proteomes" id="UP000198228">
    <property type="component" value="Chromosome I"/>
</dbReference>
<protein>
    <submittedName>
        <fullName evidence="2">Putative hydrolase of the HAD superfamily</fullName>
    </submittedName>
</protein>
<evidence type="ECO:0000313" key="3">
    <source>
        <dbReference type="Proteomes" id="UP000198228"/>
    </source>
</evidence>
<dbReference type="InterPro" id="IPR052898">
    <property type="entry name" value="ACAD10-like"/>
</dbReference>
<dbReference type="Gene3D" id="3.40.50.1000">
    <property type="entry name" value="HAD superfamily/HAD-like"/>
    <property type="match status" value="1"/>
</dbReference>
<accession>A0A1C4ZPS1</accession>
<dbReference type="AlphaFoldDB" id="A0A1C4ZPS1"/>
<dbReference type="InterPro" id="IPR023198">
    <property type="entry name" value="PGP-like_dom2"/>
</dbReference>
<proteinExistence type="predicted"/>
<dbReference type="PANTHER" id="PTHR47829">
    <property type="entry name" value="HYDROLASE, PUTATIVE (AFU_ORTHOLOGUE AFUA_1G12880)-RELATED"/>
    <property type="match status" value="1"/>
</dbReference>
<keyword evidence="2" id="KW-0378">Hydrolase</keyword>
<dbReference type="InterPro" id="IPR006439">
    <property type="entry name" value="HAD-SF_hydro_IA"/>
</dbReference>
<evidence type="ECO:0000256" key="1">
    <source>
        <dbReference type="SAM" id="MobiDB-lite"/>
    </source>
</evidence>
<dbReference type="RefSeq" id="WP_197700765.1">
    <property type="nucleotide sequence ID" value="NZ_LT607410.1"/>
</dbReference>
<dbReference type="CDD" id="cd02603">
    <property type="entry name" value="HAD_sEH-N_like"/>
    <property type="match status" value="1"/>
</dbReference>
<dbReference type="PRINTS" id="PR00413">
    <property type="entry name" value="HADHALOGNASE"/>
</dbReference>
<name>A0A1C4ZPS1_9ACTN</name>
<dbReference type="EMBL" id="LT607410">
    <property type="protein sequence ID" value="SCF35067.1"/>
    <property type="molecule type" value="Genomic_DNA"/>
</dbReference>
<dbReference type="SUPFAM" id="SSF56784">
    <property type="entry name" value="HAD-like"/>
    <property type="match status" value="1"/>
</dbReference>
<evidence type="ECO:0000313" key="2">
    <source>
        <dbReference type="EMBL" id="SCF35067.1"/>
    </source>
</evidence>
<dbReference type="InterPro" id="IPR036412">
    <property type="entry name" value="HAD-like_sf"/>
</dbReference>
<dbReference type="InterPro" id="IPR023214">
    <property type="entry name" value="HAD_sf"/>
</dbReference>
<gene>
    <name evidence="2" type="ORF">GA0074696_4714</name>
</gene>
<dbReference type="SFLD" id="SFLDG01129">
    <property type="entry name" value="C1.5:_HAD__Beta-PGM__Phosphata"/>
    <property type="match status" value="1"/>
</dbReference>